<sequence length="270" mass="28962">MSGVQHLSLRRLALGVSVLDDLDLDVTTHGIRVAALVDIGWDELEHAVSPHDPDDSRALRAARVWVGARLQLASMSALQRLALIRPVSLPVGHALHPGPLWIRDSVAGGSLDSGLGIRGLGPDPEAVVVLDPTLTSAAGIEPSESWVRASEYREEMVAYAVARLARDPLSTLRCVGDCDVPTLLSSPLFREQIVSVDATGMRSAAVPLRTHGWLDLGRIDPLFAASAAATVDEYQRGFARPLLITRDEVVQVREGGTHRATGLTAEEGFR</sequence>
<protein>
    <submittedName>
        <fullName evidence="1">Unannotated protein</fullName>
    </submittedName>
</protein>
<name>A0A6J7JZ92_9ZZZZ</name>
<proteinExistence type="predicted"/>
<organism evidence="1">
    <name type="scientific">freshwater metagenome</name>
    <dbReference type="NCBI Taxonomy" id="449393"/>
    <lineage>
        <taxon>unclassified sequences</taxon>
        <taxon>metagenomes</taxon>
        <taxon>ecological metagenomes</taxon>
    </lineage>
</organism>
<dbReference type="EMBL" id="CAFBNF010000134">
    <property type="protein sequence ID" value="CAB4947494.1"/>
    <property type="molecule type" value="Genomic_DNA"/>
</dbReference>
<reference evidence="1" key="1">
    <citation type="submission" date="2020-05" db="EMBL/GenBank/DDBJ databases">
        <authorList>
            <person name="Chiriac C."/>
            <person name="Salcher M."/>
            <person name="Ghai R."/>
            <person name="Kavagutti S V."/>
        </authorList>
    </citation>
    <scope>NUCLEOTIDE SEQUENCE</scope>
</reference>
<dbReference type="AlphaFoldDB" id="A0A6J7JZ92"/>
<accession>A0A6J7JZ92</accession>
<gene>
    <name evidence="1" type="ORF">UFOPK3773_01215</name>
</gene>
<evidence type="ECO:0000313" key="1">
    <source>
        <dbReference type="EMBL" id="CAB4947494.1"/>
    </source>
</evidence>